<reference evidence="3" key="1">
    <citation type="journal article" date="2020" name="mSystems">
        <title>Genome- and Community-Level Interaction Insights into Carbon Utilization and Element Cycling Functions of Hydrothermarchaeota in Hydrothermal Sediment.</title>
        <authorList>
            <person name="Zhou Z."/>
            <person name="Liu Y."/>
            <person name="Xu W."/>
            <person name="Pan J."/>
            <person name="Luo Z.H."/>
            <person name="Li M."/>
        </authorList>
    </citation>
    <scope>NUCLEOTIDE SEQUENCE [LARGE SCALE GENOMIC DNA]</scope>
    <source>
        <strain evidence="2">SpSt-629</strain>
        <strain evidence="3">SpSt-688</strain>
    </source>
</reference>
<proteinExistence type="predicted"/>
<dbReference type="EMBL" id="DTDH01000159">
    <property type="protein sequence ID" value="HGT98847.1"/>
    <property type="molecule type" value="Genomic_DNA"/>
</dbReference>
<evidence type="ECO:0000313" key="2">
    <source>
        <dbReference type="EMBL" id="HFQ78452.1"/>
    </source>
</evidence>
<accession>A0A7J3MZ84</accession>
<sequence>MIKDMLKKGLNLITGCRSGRTSCRGIKPGVFKCNEYLVALYRIKDWSINIHELTYLDYVYNLKKFLDVFNTEFCQTIFYTDIQPVDVNKYLSKLNHMMQMKLVELELDKANTRLRSYIEKLLDIRKRVLMGIKPVKSSNIIAMICSNRVDSDNINNVAYKAKNVLDIDLEPLLETHYAEIFLNFRSP</sequence>
<evidence type="ECO:0000313" key="3">
    <source>
        <dbReference type="EMBL" id="HGT98847.1"/>
    </source>
</evidence>
<evidence type="ECO:0000256" key="1">
    <source>
        <dbReference type="SAM" id="Coils"/>
    </source>
</evidence>
<name>A0A7J3MZ84_9CREN</name>
<keyword evidence="1" id="KW-0175">Coiled coil</keyword>
<organism evidence="3">
    <name type="scientific">Ignisphaera aggregans</name>
    <dbReference type="NCBI Taxonomy" id="334771"/>
    <lineage>
        <taxon>Archaea</taxon>
        <taxon>Thermoproteota</taxon>
        <taxon>Thermoprotei</taxon>
        <taxon>Desulfurococcales</taxon>
        <taxon>Desulfurococcaceae</taxon>
        <taxon>Ignisphaera</taxon>
    </lineage>
</organism>
<feature type="coiled-coil region" evidence="1">
    <location>
        <begin position="100"/>
        <end position="127"/>
    </location>
</feature>
<dbReference type="AlphaFoldDB" id="A0A7J3MZ84"/>
<gene>
    <name evidence="2" type="ORF">ENT99_01945</name>
    <name evidence="3" type="ORF">ENU64_05395</name>
</gene>
<protein>
    <submittedName>
        <fullName evidence="3">Uncharacterized protein</fullName>
    </submittedName>
</protein>
<comment type="caution">
    <text evidence="3">The sequence shown here is derived from an EMBL/GenBank/DDBJ whole genome shotgun (WGS) entry which is preliminary data.</text>
</comment>
<dbReference type="EMBL" id="DTAU01000044">
    <property type="protein sequence ID" value="HFQ78452.1"/>
    <property type="molecule type" value="Genomic_DNA"/>
</dbReference>